<keyword evidence="3" id="KW-1003">Cell membrane</keyword>
<comment type="similarity">
    <text evidence="2">Belongs to the MgtC/SapB family.</text>
</comment>
<dbReference type="Proteomes" id="UP000186341">
    <property type="component" value="Unassembled WGS sequence"/>
</dbReference>
<dbReference type="OrthoDB" id="9811198at2"/>
<evidence type="ECO:0000313" key="9">
    <source>
        <dbReference type="EMBL" id="OLU36197.1"/>
    </source>
</evidence>
<reference evidence="9 10" key="1">
    <citation type="submission" date="2016-11" db="EMBL/GenBank/DDBJ databases">
        <title>Description of two novel members of the family Erysipelotrichaceae: Ileibacterium lipovorans gen. nov., sp. nov. and Dubosiella newyorkensis, gen. nov., sp. nov.</title>
        <authorList>
            <person name="Cox L.M."/>
            <person name="Sohn J."/>
            <person name="Tyrrell K.L."/>
            <person name="Citron D.M."/>
            <person name="Lawson P.A."/>
            <person name="Patel N.B."/>
            <person name="Iizumi T."/>
            <person name="Perez-Perez G.I."/>
            <person name="Goldstein E.J."/>
            <person name="Blaser M.J."/>
        </authorList>
    </citation>
    <scope>NUCLEOTIDE SEQUENCE [LARGE SCALE GENOMIC DNA]</scope>
    <source>
        <strain evidence="9 10">NYU-BL-A3</strain>
    </source>
</reference>
<feature type="transmembrane region" description="Helical" evidence="7">
    <location>
        <begin position="6"/>
        <end position="28"/>
    </location>
</feature>
<dbReference type="EMBL" id="MPJW01000286">
    <property type="protein sequence ID" value="OLU36197.1"/>
    <property type="molecule type" value="Genomic_DNA"/>
</dbReference>
<comment type="caution">
    <text evidence="9">The sequence shown here is derived from an EMBL/GenBank/DDBJ whole genome shotgun (WGS) entry which is preliminary data.</text>
</comment>
<protein>
    <recommendedName>
        <fullName evidence="8">MgtC/SapB/SrpB/YhiD N-terminal domain-containing protein</fullName>
    </recommendedName>
</protein>
<keyword evidence="5 7" id="KW-1133">Transmembrane helix</keyword>
<keyword evidence="6 7" id="KW-0472">Membrane</keyword>
<evidence type="ECO:0000256" key="5">
    <source>
        <dbReference type="ARBA" id="ARBA00022989"/>
    </source>
</evidence>
<proteinExistence type="inferred from homology"/>
<name>A0A1U7NCH6_9FIRM</name>
<evidence type="ECO:0000256" key="7">
    <source>
        <dbReference type="SAM" id="Phobius"/>
    </source>
</evidence>
<dbReference type="GeneID" id="82203993"/>
<keyword evidence="4 7" id="KW-0812">Transmembrane</keyword>
<dbReference type="AlphaFoldDB" id="A0A1U7NCH6"/>
<dbReference type="InterPro" id="IPR003416">
    <property type="entry name" value="MgtC/SapB/SrpB/YhiD_fam"/>
</dbReference>
<evidence type="ECO:0000256" key="3">
    <source>
        <dbReference type="ARBA" id="ARBA00022475"/>
    </source>
</evidence>
<evidence type="ECO:0000259" key="8">
    <source>
        <dbReference type="Pfam" id="PF02308"/>
    </source>
</evidence>
<accession>A0A1U7NCH6</accession>
<organism evidence="9 10">
    <name type="scientific">Ileibacterium valens</name>
    <dbReference type="NCBI Taxonomy" id="1862668"/>
    <lineage>
        <taxon>Bacteria</taxon>
        <taxon>Bacillati</taxon>
        <taxon>Bacillota</taxon>
        <taxon>Erysipelotrichia</taxon>
        <taxon>Erysipelotrichales</taxon>
        <taxon>Erysipelotrichaceae</taxon>
        <taxon>Ileibacterium</taxon>
    </lineage>
</organism>
<sequence length="219" mass="24404">MNLTDLSTGVMLIRIVFAGICGIIVGYGRQRSNKPSGIKTHMVVAFASALFILISKYGFADSQNFDPTRIASQIVSGISFLGTGIIIKRHANIEGLTDAATIWCSAAIGMAAGAGLYWLAILASILLVIGTNVLHLLEKNHRDRQDSYMITCDSIDALNQLIQENQSSMSWHRVEKHGKKEYLIRLQMDFENKDVREKWETEIFSNPSVSSFRFLYPTD</sequence>
<evidence type="ECO:0000313" key="10">
    <source>
        <dbReference type="Proteomes" id="UP000186341"/>
    </source>
</evidence>
<evidence type="ECO:0000256" key="2">
    <source>
        <dbReference type="ARBA" id="ARBA00009298"/>
    </source>
</evidence>
<dbReference type="RefSeq" id="WP_075821127.1">
    <property type="nucleotide sequence ID" value="NZ_CAJUTZ010000051.1"/>
</dbReference>
<gene>
    <name evidence="9" type="ORF">BO222_12810</name>
</gene>
<dbReference type="GO" id="GO:0005886">
    <property type="term" value="C:plasma membrane"/>
    <property type="evidence" value="ECO:0007669"/>
    <property type="project" value="UniProtKB-SubCell"/>
</dbReference>
<comment type="subcellular location">
    <subcellularLocation>
        <location evidence="1">Cell membrane</location>
        <topology evidence="1">Multi-pass membrane protein</topology>
    </subcellularLocation>
</comment>
<evidence type="ECO:0000256" key="1">
    <source>
        <dbReference type="ARBA" id="ARBA00004651"/>
    </source>
</evidence>
<keyword evidence="10" id="KW-1185">Reference proteome</keyword>
<feature type="transmembrane region" description="Helical" evidence="7">
    <location>
        <begin position="40"/>
        <end position="59"/>
    </location>
</feature>
<evidence type="ECO:0000256" key="4">
    <source>
        <dbReference type="ARBA" id="ARBA00022692"/>
    </source>
</evidence>
<dbReference type="InterPro" id="IPR049177">
    <property type="entry name" value="MgtC_SapB_SrpB_YhiD_N"/>
</dbReference>
<dbReference type="Pfam" id="PF02308">
    <property type="entry name" value="MgtC"/>
    <property type="match status" value="1"/>
</dbReference>
<dbReference type="PANTHER" id="PTHR33778:SF1">
    <property type="entry name" value="MAGNESIUM TRANSPORTER YHID-RELATED"/>
    <property type="match status" value="1"/>
</dbReference>
<dbReference type="PRINTS" id="PR01837">
    <property type="entry name" value="MGTCSAPBPROT"/>
</dbReference>
<feature type="domain" description="MgtC/SapB/SrpB/YhiD N-terminal" evidence="8">
    <location>
        <begin position="16"/>
        <end position="139"/>
    </location>
</feature>
<evidence type="ECO:0000256" key="6">
    <source>
        <dbReference type="ARBA" id="ARBA00023136"/>
    </source>
</evidence>
<dbReference type="PANTHER" id="PTHR33778">
    <property type="entry name" value="PROTEIN MGTC"/>
    <property type="match status" value="1"/>
</dbReference>